<accession>A0A8J5MQK9</accession>
<dbReference type="SUPFAM" id="SSF53335">
    <property type="entry name" value="S-adenosyl-L-methionine-dependent methyltransferases"/>
    <property type="match status" value="1"/>
</dbReference>
<dbReference type="PANTHER" id="PTHR10867:SF17">
    <property type="entry name" value="NICOTINAMIDE N-METHYLTRANSFERASE"/>
    <property type="match status" value="1"/>
</dbReference>
<evidence type="ECO:0000256" key="2">
    <source>
        <dbReference type="ARBA" id="ARBA00022603"/>
    </source>
</evidence>
<keyword evidence="2" id="KW-0489">Methyltransferase</keyword>
<sequence length="163" mass="19012">MSEECEGDITSRVREIRRQYEGEFDPKEYHATYYHTLDEEVKFFLKCYHDAFNTESLLTGRSPRQRRLLEFGCGPVPVYAAAAAYYTASLTMCEILPKNREELQAWMEGGEEALDWTPFFTYLASLMPPRNGEEVAERLRDVFQLVLPCDLTQREPLSPIRQK</sequence>
<reference evidence="5" key="1">
    <citation type="journal article" date="2021" name="Sci. Adv.">
        <title>The American lobster genome reveals insights on longevity, neural, and immune adaptations.</title>
        <authorList>
            <person name="Polinski J.M."/>
            <person name="Zimin A.V."/>
            <person name="Clark K.F."/>
            <person name="Kohn A.B."/>
            <person name="Sadowski N."/>
            <person name="Timp W."/>
            <person name="Ptitsyn A."/>
            <person name="Khanna P."/>
            <person name="Romanova D.Y."/>
            <person name="Williams P."/>
            <person name="Greenwood S.J."/>
            <person name="Moroz L.L."/>
            <person name="Walt D.R."/>
            <person name="Bodnar A.G."/>
        </authorList>
    </citation>
    <scope>NUCLEOTIDE SEQUENCE</scope>
    <source>
        <strain evidence="5">GMGI-L3</strain>
    </source>
</reference>
<dbReference type="GO" id="GO:0032259">
    <property type="term" value="P:methylation"/>
    <property type="evidence" value="ECO:0007669"/>
    <property type="project" value="UniProtKB-KW"/>
</dbReference>
<organism evidence="5 6">
    <name type="scientific">Homarus americanus</name>
    <name type="common">American lobster</name>
    <dbReference type="NCBI Taxonomy" id="6706"/>
    <lineage>
        <taxon>Eukaryota</taxon>
        <taxon>Metazoa</taxon>
        <taxon>Ecdysozoa</taxon>
        <taxon>Arthropoda</taxon>
        <taxon>Crustacea</taxon>
        <taxon>Multicrustacea</taxon>
        <taxon>Malacostraca</taxon>
        <taxon>Eumalacostraca</taxon>
        <taxon>Eucarida</taxon>
        <taxon>Decapoda</taxon>
        <taxon>Pleocyemata</taxon>
        <taxon>Astacidea</taxon>
        <taxon>Nephropoidea</taxon>
        <taxon>Nephropidae</taxon>
        <taxon>Homarus</taxon>
    </lineage>
</organism>
<gene>
    <name evidence="5" type="primary">INMT-L</name>
    <name evidence="5" type="ORF">Hamer_G021137</name>
</gene>
<evidence type="ECO:0000256" key="4">
    <source>
        <dbReference type="ARBA" id="ARBA00022691"/>
    </source>
</evidence>
<keyword evidence="6" id="KW-1185">Reference proteome</keyword>
<evidence type="ECO:0000256" key="3">
    <source>
        <dbReference type="ARBA" id="ARBA00022679"/>
    </source>
</evidence>
<name>A0A8J5MQK9_HOMAM</name>
<proteinExistence type="inferred from homology"/>
<dbReference type="InterPro" id="IPR029063">
    <property type="entry name" value="SAM-dependent_MTases_sf"/>
</dbReference>
<dbReference type="Pfam" id="PF01234">
    <property type="entry name" value="NNMT_PNMT_TEMT"/>
    <property type="match status" value="1"/>
</dbReference>
<evidence type="ECO:0000313" key="5">
    <source>
        <dbReference type="EMBL" id="KAG7159757.1"/>
    </source>
</evidence>
<dbReference type="GO" id="GO:0005829">
    <property type="term" value="C:cytosol"/>
    <property type="evidence" value="ECO:0007669"/>
    <property type="project" value="TreeGrafter"/>
</dbReference>
<evidence type="ECO:0000313" key="6">
    <source>
        <dbReference type="Proteomes" id="UP000747542"/>
    </source>
</evidence>
<evidence type="ECO:0000256" key="1">
    <source>
        <dbReference type="ARBA" id="ARBA00007996"/>
    </source>
</evidence>
<dbReference type="InterPro" id="IPR000940">
    <property type="entry name" value="NNMT_TEMT_trans"/>
</dbReference>
<dbReference type="EMBL" id="JAHLQT010032328">
    <property type="protein sequence ID" value="KAG7159757.1"/>
    <property type="molecule type" value="Genomic_DNA"/>
</dbReference>
<dbReference type="GO" id="GO:0008170">
    <property type="term" value="F:N-methyltransferase activity"/>
    <property type="evidence" value="ECO:0007669"/>
    <property type="project" value="TreeGrafter"/>
</dbReference>
<protein>
    <submittedName>
        <fullName evidence="5">Indolethylamine N-methyltransferase-like</fullName>
    </submittedName>
</protein>
<comment type="caution">
    <text evidence="5">The sequence shown here is derived from an EMBL/GenBank/DDBJ whole genome shotgun (WGS) entry which is preliminary data.</text>
</comment>
<keyword evidence="3" id="KW-0808">Transferase</keyword>
<dbReference type="Proteomes" id="UP000747542">
    <property type="component" value="Unassembled WGS sequence"/>
</dbReference>
<comment type="similarity">
    <text evidence="1">Belongs to the class I-like SAM-binding methyltransferase superfamily. NNMT/PNMT/TEMT family.</text>
</comment>
<dbReference type="Gene3D" id="3.40.50.150">
    <property type="entry name" value="Vaccinia Virus protein VP39"/>
    <property type="match status" value="1"/>
</dbReference>
<dbReference type="PANTHER" id="PTHR10867">
    <property type="entry name" value="NNMT/PNMT/TEMT FAMILY MEMBER"/>
    <property type="match status" value="1"/>
</dbReference>
<keyword evidence="4" id="KW-0949">S-adenosyl-L-methionine</keyword>
<dbReference type="PROSITE" id="PS51681">
    <property type="entry name" value="SAM_MT_NNMT_PNMT_TEMT"/>
    <property type="match status" value="1"/>
</dbReference>
<dbReference type="AlphaFoldDB" id="A0A8J5MQK9"/>